<evidence type="ECO:0000256" key="1">
    <source>
        <dbReference type="SAM" id="MobiDB-lite"/>
    </source>
</evidence>
<evidence type="ECO:0000313" key="2">
    <source>
        <dbReference type="EMBL" id="KAL0201547.1"/>
    </source>
</evidence>
<keyword evidence="3" id="KW-1185">Reference proteome</keyword>
<evidence type="ECO:0000313" key="3">
    <source>
        <dbReference type="Proteomes" id="UP001529510"/>
    </source>
</evidence>
<feature type="compositionally biased region" description="Polar residues" evidence="1">
    <location>
        <begin position="152"/>
        <end position="161"/>
    </location>
</feature>
<feature type="region of interest" description="Disordered" evidence="1">
    <location>
        <begin position="123"/>
        <end position="161"/>
    </location>
</feature>
<reference evidence="2 3" key="1">
    <citation type="submission" date="2024-05" db="EMBL/GenBank/DDBJ databases">
        <title>Genome sequencing and assembly of Indian major carp, Cirrhinus mrigala (Hamilton, 1822).</title>
        <authorList>
            <person name="Mohindra V."/>
            <person name="Chowdhury L.M."/>
            <person name="Lal K."/>
            <person name="Jena J.K."/>
        </authorList>
    </citation>
    <scope>NUCLEOTIDE SEQUENCE [LARGE SCALE GENOMIC DNA]</scope>
    <source>
        <strain evidence="2">CM1030</strain>
        <tissue evidence="2">Blood</tissue>
    </source>
</reference>
<dbReference type="Proteomes" id="UP001529510">
    <property type="component" value="Unassembled WGS sequence"/>
</dbReference>
<feature type="region of interest" description="Disordered" evidence="1">
    <location>
        <begin position="1"/>
        <end position="29"/>
    </location>
</feature>
<name>A0ABD0RSM9_CIRMR</name>
<dbReference type="AlphaFoldDB" id="A0ABD0RSM9"/>
<feature type="non-terminal residue" evidence="2">
    <location>
        <position position="161"/>
    </location>
</feature>
<proteinExistence type="predicted"/>
<feature type="compositionally biased region" description="Basic and acidic residues" evidence="1">
    <location>
        <begin position="123"/>
        <end position="136"/>
    </location>
</feature>
<comment type="caution">
    <text evidence="2">The sequence shown here is derived from an EMBL/GenBank/DDBJ whole genome shotgun (WGS) entry which is preliminary data.</text>
</comment>
<dbReference type="EMBL" id="JAMKFB020000002">
    <property type="protein sequence ID" value="KAL0201547.1"/>
    <property type="molecule type" value="Genomic_DNA"/>
</dbReference>
<gene>
    <name evidence="2" type="ORF">M9458_004734</name>
</gene>
<feature type="compositionally biased region" description="Polar residues" evidence="1">
    <location>
        <begin position="1"/>
        <end position="21"/>
    </location>
</feature>
<protein>
    <submittedName>
        <fullName evidence="2">Uncharacterized protein</fullName>
    </submittedName>
</protein>
<accession>A0ABD0RSM9</accession>
<feature type="non-terminal residue" evidence="2">
    <location>
        <position position="1"/>
    </location>
</feature>
<organism evidence="2 3">
    <name type="scientific">Cirrhinus mrigala</name>
    <name type="common">Mrigala</name>
    <dbReference type="NCBI Taxonomy" id="683832"/>
    <lineage>
        <taxon>Eukaryota</taxon>
        <taxon>Metazoa</taxon>
        <taxon>Chordata</taxon>
        <taxon>Craniata</taxon>
        <taxon>Vertebrata</taxon>
        <taxon>Euteleostomi</taxon>
        <taxon>Actinopterygii</taxon>
        <taxon>Neopterygii</taxon>
        <taxon>Teleostei</taxon>
        <taxon>Ostariophysi</taxon>
        <taxon>Cypriniformes</taxon>
        <taxon>Cyprinidae</taxon>
        <taxon>Labeoninae</taxon>
        <taxon>Labeonini</taxon>
        <taxon>Cirrhinus</taxon>
    </lineage>
</organism>
<sequence>MANTSGSDSEASHSNVRTTISMAPRPMQPTVKHLEYEQLVTQAMEARNFSQDAPVGAPKKDDTTAGCATAMHNQMTGGIRGDQLEKSHSANEMHSASHCSCHNSEVILALQYEVSRLKRALEESLGHLPHESKKTDYPNGRYPLERKHKGQIRSQNRGASS</sequence>